<feature type="transmembrane region" description="Helical" evidence="1">
    <location>
        <begin position="690"/>
        <end position="712"/>
    </location>
</feature>
<feature type="transmembrane region" description="Helical" evidence="1">
    <location>
        <begin position="6"/>
        <end position="25"/>
    </location>
</feature>
<sequence length="730" mass="82482">MYELAIIIKIFLVFSLINTLFNSSSDKEAALKERRTKLLSVKRDANLSEEERSALSELYGFDVGYSEVYYITEPFEVHVIPDDEGKTKFLALADYPVAISDKAIYFLDTEDQLAEVVVVAETILVLRLNDYYIVDEINNTLASAPSLFSKGAEAYAPSTTQPVEQCMGPATHTVPQTVLKSERPATQTEVLYLSPPFYNFSVPLIIVVATSIFAYISKIDIAIEPVWLAPVVLLTVTVIALLILFLKTKPKYEPSNIVITRYFGKIESLDSSDRKTWLTFTEPNGKTKKAWMPSHWQNTVSINKNVYFEIEQNQSTVVRIGLNEISERDFAKRKPQYLTAAVGLLCASLIIAFNTKLEWRDAAFTMLKNSASYQINTFQDWASSDLKVGDHLLINRPRLCLDSFSKDNALLYCNVFKYALTDEDFQVVPNTELVEEYKDFISNEPDYTPDVSEGDYMLMMLAFEVKKSYSVDNLVMYRRSELAIFTVKSLMEIANHLAKYCPTDAKSEGVKTDNTLATGSSTRSTDSLAADCSAFKQEFSVLWREATKSHCSDNCWDEALQGGEFANEKLLKNSDSLKNYQGKLHNLRSTIWRNNHASLKLPTPKQNILSIQWMGPTSADLQEIAIMRANPDPVHDDVKIETLNRLIQMQAEVAYQRVDATILKAVNNDEGQLTLILAPRISSNQAMETVINHAFMALFGLTMLLLLIMYWLSSRPHNKGRVKSENAWIS</sequence>
<evidence type="ECO:0000256" key="1">
    <source>
        <dbReference type="SAM" id="Phobius"/>
    </source>
</evidence>
<keyword evidence="1" id="KW-0812">Transmembrane</keyword>
<keyword evidence="1" id="KW-1133">Transmembrane helix</keyword>
<dbReference type="Proteomes" id="UP000002275">
    <property type="component" value="Chromosome I"/>
</dbReference>
<reference evidence="2 3" key="3">
    <citation type="journal article" date="2011" name="Mol. Syst. Biol.">
        <title>Integrative genome-scale metabolic analysis of Vibrio vulnificus for drug targeting and discovery.</title>
        <authorList>
            <person name="Kim H.U."/>
            <person name="Kim S.Y."/>
            <person name="Jeong H."/>
            <person name="Kim T.Y."/>
            <person name="Kim J.J."/>
            <person name="Choy H.E."/>
            <person name="Yi K.Y."/>
            <person name="Rhee J.H."/>
            <person name="Lee S.Y."/>
        </authorList>
    </citation>
    <scope>NUCLEOTIDE SEQUENCE [LARGE SCALE GENOMIC DNA]</scope>
    <source>
        <strain evidence="2 3">CMCP6</strain>
    </source>
</reference>
<dbReference type="RefSeq" id="WP_011080406.1">
    <property type="nucleotide sequence ID" value="NC_004459.3"/>
</dbReference>
<evidence type="ECO:0000313" key="3">
    <source>
        <dbReference type="Proteomes" id="UP000002275"/>
    </source>
</evidence>
<name>A0A3Q0L5Z8_VIBVU</name>
<accession>A0A3Q0L5Z8</accession>
<proteinExistence type="predicted"/>
<protein>
    <submittedName>
        <fullName evidence="2">Uncharacterized protein</fullName>
    </submittedName>
</protein>
<gene>
    <name evidence="2" type="ordered locus">VV1_2555</name>
</gene>
<evidence type="ECO:0000313" key="2">
    <source>
        <dbReference type="EMBL" id="AAO10907.1"/>
    </source>
</evidence>
<dbReference type="KEGG" id="vvu:VV1_2555"/>
<feature type="transmembrane region" description="Helical" evidence="1">
    <location>
        <begin position="337"/>
        <end position="355"/>
    </location>
</feature>
<reference evidence="2 3" key="2">
    <citation type="journal article" date="2003" name="Infect. Immun.">
        <title>Characterization and pathogenic significance of Vibrio vulnificus antigens preferentially expressed in septicemic patients.</title>
        <authorList>
            <person name="Kim Y.R."/>
            <person name="Lee S.E."/>
            <person name="Kim C.M."/>
            <person name="Kim S.Y."/>
            <person name="Shin E.K."/>
            <person name="Shin D.H."/>
            <person name="Chung S.S."/>
            <person name="Choy H.E."/>
            <person name="Progulske-Fox A."/>
            <person name="Hillman J.D."/>
            <person name="Handfield M."/>
            <person name="Rhee J.H."/>
        </authorList>
    </citation>
    <scope>NUCLEOTIDE SEQUENCE [LARGE SCALE GENOMIC DNA]</scope>
    <source>
        <strain evidence="2 3">CMCP6</strain>
    </source>
</reference>
<dbReference type="EMBL" id="AE016795">
    <property type="protein sequence ID" value="AAO10907.1"/>
    <property type="molecule type" value="Genomic_DNA"/>
</dbReference>
<keyword evidence="1" id="KW-0472">Membrane</keyword>
<reference evidence="3" key="1">
    <citation type="submission" date="2002-12" db="EMBL/GenBank/DDBJ databases">
        <title>Complete genome sequence of Vibrio vulnificus CMCP6.</title>
        <authorList>
            <person name="Rhee J.H."/>
            <person name="Kim S.Y."/>
            <person name="Chung S.S."/>
            <person name="Kim J.J."/>
            <person name="Moon Y.H."/>
            <person name="Jeong H."/>
            <person name="Choy H.E."/>
        </authorList>
    </citation>
    <scope>NUCLEOTIDE SEQUENCE [LARGE SCALE GENOMIC DNA]</scope>
    <source>
        <strain evidence="3">CMCP6</strain>
    </source>
</reference>
<feature type="transmembrane region" description="Helical" evidence="1">
    <location>
        <begin position="197"/>
        <end position="216"/>
    </location>
</feature>
<dbReference type="AlphaFoldDB" id="A0A3Q0L5Z8"/>
<feature type="transmembrane region" description="Helical" evidence="1">
    <location>
        <begin position="228"/>
        <end position="246"/>
    </location>
</feature>
<organism evidence="2 3">
    <name type="scientific">Vibrio vulnificus (strain CMCP6)</name>
    <dbReference type="NCBI Taxonomy" id="216895"/>
    <lineage>
        <taxon>Bacteria</taxon>
        <taxon>Pseudomonadati</taxon>
        <taxon>Pseudomonadota</taxon>
        <taxon>Gammaproteobacteria</taxon>
        <taxon>Vibrionales</taxon>
        <taxon>Vibrionaceae</taxon>
        <taxon>Vibrio</taxon>
    </lineage>
</organism>